<dbReference type="EMBL" id="CP073582">
    <property type="protein sequence ID" value="QUJ78116.1"/>
    <property type="molecule type" value="Genomic_DNA"/>
</dbReference>
<proteinExistence type="predicted"/>
<dbReference type="AlphaFoldDB" id="A0A975JH54"/>
<keyword evidence="2" id="KW-1185">Reference proteome</keyword>
<sequence>MFLTLLVIDDNGVVQDLARFTTLDGNTPVFDAPVARAGPARATRQILLAVGSRDAPLDLTGRIGQTAQTFFGSLPAGTLSSLVFGVTTFDVR</sequence>
<name>A0A975JH54_9RHOB</name>
<gene>
    <name evidence="1" type="ORF">KDD17_17395</name>
</gene>
<evidence type="ECO:0000313" key="2">
    <source>
        <dbReference type="Proteomes" id="UP000683291"/>
    </source>
</evidence>
<dbReference type="Proteomes" id="UP000683291">
    <property type="component" value="Chromosome pJK7-1-1"/>
</dbReference>
<organism evidence="1 2">
    <name type="scientific">Sulfitobacter albidus</name>
    <dbReference type="NCBI Taxonomy" id="2829501"/>
    <lineage>
        <taxon>Bacteria</taxon>
        <taxon>Pseudomonadati</taxon>
        <taxon>Pseudomonadota</taxon>
        <taxon>Alphaproteobacteria</taxon>
        <taxon>Rhodobacterales</taxon>
        <taxon>Roseobacteraceae</taxon>
        <taxon>Sulfitobacter</taxon>
    </lineage>
</organism>
<dbReference type="KEGG" id="sual:KDD17_17395"/>
<dbReference type="RefSeq" id="WP_212706308.1">
    <property type="nucleotide sequence ID" value="NZ_CP073582.1"/>
</dbReference>
<reference evidence="1" key="1">
    <citation type="submission" date="2021-04" db="EMBL/GenBank/DDBJ databases">
        <title>Complete genome sequence for Sulfitobacter sp. strain JK7-1.</title>
        <authorList>
            <person name="Park S.-J."/>
        </authorList>
    </citation>
    <scope>NUCLEOTIDE SEQUENCE</scope>
    <source>
        <strain evidence="1">JK7-1</strain>
    </source>
</reference>
<accession>A0A975JH54</accession>
<protein>
    <submittedName>
        <fullName evidence="1">Uncharacterized protein</fullName>
    </submittedName>
</protein>
<evidence type="ECO:0000313" key="1">
    <source>
        <dbReference type="EMBL" id="QUJ78116.1"/>
    </source>
</evidence>